<protein>
    <submittedName>
        <fullName evidence="7">ABC transporter ATP-binding protein</fullName>
    </submittedName>
</protein>
<dbReference type="InterPro" id="IPR052156">
    <property type="entry name" value="BCAA_Transport_ATP-bd_LivF"/>
</dbReference>
<comment type="caution">
    <text evidence="7">The sequence shown here is derived from an EMBL/GenBank/DDBJ whole genome shotgun (WGS) entry which is preliminary data.</text>
</comment>
<dbReference type="InterPro" id="IPR003593">
    <property type="entry name" value="AAA+_ATPase"/>
</dbReference>
<sequence length="223" mass="24774">MPLLEVRNLNSFYGKAHVLRDVSISVNEGEAVAVLGPNGAGKTTLLNSIFGFVRVEGEIIFEGKDITTLKPHERAKLGIAMSPEGRRLFPEMSVEDNLLIAGSPEKLDFLYSLFPNLREKRKEKAKNLSGGEQQMVAIARALMLEPKLLLLDEPSMGLAPIVVESIAERIEKIKELGISIVLVEQNIQMAFDVADRFYILASGQIVREGSIEEMEEIEQEYFG</sequence>
<evidence type="ECO:0000256" key="4">
    <source>
        <dbReference type="ARBA" id="ARBA00022840"/>
    </source>
</evidence>
<dbReference type="CDD" id="cd03224">
    <property type="entry name" value="ABC_TM1139_LivF_branched"/>
    <property type="match status" value="1"/>
</dbReference>
<keyword evidence="4 7" id="KW-0067">ATP-binding</keyword>
<dbReference type="EMBL" id="DSCQ01000044">
    <property type="protein sequence ID" value="HET21215.1"/>
    <property type="molecule type" value="Genomic_DNA"/>
</dbReference>
<dbReference type="GO" id="GO:0005524">
    <property type="term" value="F:ATP binding"/>
    <property type="evidence" value="ECO:0007669"/>
    <property type="project" value="UniProtKB-KW"/>
</dbReference>
<dbReference type="PROSITE" id="PS50893">
    <property type="entry name" value="ABC_TRANSPORTER_2"/>
    <property type="match status" value="1"/>
</dbReference>
<evidence type="ECO:0000256" key="3">
    <source>
        <dbReference type="ARBA" id="ARBA00022741"/>
    </source>
</evidence>
<gene>
    <name evidence="7" type="ORF">ENN70_03795</name>
</gene>
<dbReference type="AlphaFoldDB" id="A0A7C2NG81"/>
<proteinExistence type="inferred from homology"/>
<organism evidence="7">
    <name type="scientific">Archaeoglobus fulgidus</name>
    <dbReference type="NCBI Taxonomy" id="2234"/>
    <lineage>
        <taxon>Archaea</taxon>
        <taxon>Methanobacteriati</taxon>
        <taxon>Methanobacteriota</taxon>
        <taxon>Archaeoglobi</taxon>
        <taxon>Archaeoglobales</taxon>
        <taxon>Archaeoglobaceae</taxon>
        <taxon>Archaeoglobus</taxon>
    </lineage>
</organism>
<dbReference type="GO" id="GO:0015807">
    <property type="term" value="P:L-amino acid transport"/>
    <property type="evidence" value="ECO:0007669"/>
    <property type="project" value="TreeGrafter"/>
</dbReference>
<dbReference type="Pfam" id="PF00005">
    <property type="entry name" value="ABC_tran"/>
    <property type="match status" value="1"/>
</dbReference>
<dbReference type="PROSITE" id="PS00211">
    <property type="entry name" value="ABC_TRANSPORTER_1"/>
    <property type="match status" value="1"/>
</dbReference>
<dbReference type="PANTHER" id="PTHR43820:SF4">
    <property type="entry name" value="HIGH-AFFINITY BRANCHED-CHAIN AMINO ACID TRANSPORT ATP-BINDING PROTEIN LIVF"/>
    <property type="match status" value="1"/>
</dbReference>
<evidence type="ECO:0000313" key="7">
    <source>
        <dbReference type="EMBL" id="HET21215.1"/>
    </source>
</evidence>
<dbReference type="GO" id="GO:0015658">
    <property type="term" value="F:branched-chain amino acid transmembrane transporter activity"/>
    <property type="evidence" value="ECO:0007669"/>
    <property type="project" value="TreeGrafter"/>
</dbReference>
<accession>A0A7C2NG81</accession>
<reference evidence="7" key="1">
    <citation type="journal article" date="2020" name="mSystems">
        <title>Genome- and Community-Level Interaction Insights into Carbon Utilization and Element Cycling Functions of Hydrothermarchaeota in Hydrothermal Sediment.</title>
        <authorList>
            <person name="Zhou Z."/>
            <person name="Liu Y."/>
            <person name="Xu W."/>
            <person name="Pan J."/>
            <person name="Luo Z.H."/>
            <person name="Li M."/>
        </authorList>
    </citation>
    <scope>NUCLEOTIDE SEQUENCE [LARGE SCALE GENOMIC DNA]</scope>
    <source>
        <strain evidence="7">SpSt-12</strain>
    </source>
</reference>
<dbReference type="InterPro" id="IPR017871">
    <property type="entry name" value="ABC_transporter-like_CS"/>
</dbReference>
<dbReference type="GO" id="GO:0016887">
    <property type="term" value="F:ATP hydrolysis activity"/>
    <property type="evidence" value="ECO:0007669"/>
    <property type="project" value="InterPro"/>
</dbReference>
<dbReference type="Gene3D" id="3.40.50.300">
    <property type="entry name" value="P-loop containing nucleotide triphosphate hydrolases"/>
    <property type="match status" value="1"/>
</dbReference>
<name>A0A7C2NG81_ARCFL</name>
<dbReference type="InterPro" id="IPR003439">
    <property type="entry name" value="ABC_transporter-like_ATP-bd"/>
</dbReference>
<dbReference type="SMART" id="SM00382">
    <property type="entry name" value="AAA"/>
    <property type="match status" value="1"/>
</dbReference>
<comment type="similarity">
    <text evidence="1">Belongs to the ABC transporter superfamily.</text>
</comment>
<dbReference type="InterPro" id="IPR027417">
    <property type="entry name" value="P-loop_NTPase"/>
</dbReference>
<evidence type="ECO:0000256" key="1">
    <source>
        <dbReference type="ARBA" id="ARBA00005417"/>
    </source>
</evidence>
<dbReference type="SUPFAM" id="SSF52540">
    <property type="entry name" value="P-loop containing nucleoside triphosphate hydrolases"/>
    <property type="match status" value="1"/>
</dbReference>
<evidence type="ECO:0000256" key="5">
    <source>
        <dbReference type="ARBA" id="ARBA00022970"/>
    </source>
</evidence>
<dbReference type="PANTHER" id="PTHR43820">
    <property type="entry name" value="HIGH-AFFINITY BRANCHED-CHAIN AMINO ACID TRANSPORT ATP-BINDING PROTEIN LIVF"/>
    <property type="match status" value="1"/>
</dbReference>
<evidence type="ECO:0000256" key="2">
    <source>
        <dbReference type="ARBA" id="ARBA00022448"/>
    </source>
</evidence>
<feature type="domain" description="ABC transporter" evidence="6">
    <location>
        <begin position="4"/>
        <end position="223"/>
    </location>
</feature>
<evidence type="ECO:0000259" key="6">
    <source>
        <dbReference type="PROSITE" id="PS50893"/>
    </source>
</evidence>
<keyword evidence="2" id="KW-0813">Transport</keyword>
<keyword evidence="5" id="KW-0029">Amino-acid transport</keyword>
<keyword evidence="3" id="KW-0547">Nucleotide-binding</keyword>